<organism evidence="1 2">
    <name type="scientific">Stylosanthes scabra</name>
    <dbReference type="NCBI Taxonomy" id="79078"/>
    <lineage>
        <taxon>Eukaryota</taxon>
        <taxon>Viridiplantae</taxon>
        <taxon>Streptophyta</taxon>
        <taxon>Embryophyta</taxon>
        <taxon>Tracheophyta</taxon>
        <taxon>Spermatophyta</taxon>
        <taxon>Magnoliopsida</taxon>
        <taxon>eudicotyledons</taxon>
        <taxon>Gunneridae</taxon>
        <taxon>Pentapetalae</taxon>
        <taxon>rosids</taxon>
        <taxon>fabids</taxon>
        <taxon>Fabales</taxon>
        <taxon>Fabaceae</taxon>
        <taxon>Papilionoideae</taxon>
        <taxon>50 kb inversion clade</taxon>
        <taxon>dalbergioids sensu lato</taxon>
        <taxon>Dalbergieae</taxon>
        <taxon>Pterocarpus clade</taxon>
        <taxon>Stylosanthes</taxon>
    </lineage>
</organism>
<keyword evidence="2" id="KW-1185">Reference proteome</keyword>
<comment type="caution">
    <text evidence="1">The sequence shown here is derived from an EMBL/GenBank/DDBJ whole genome shotgun (WGS) entry which is preliminary data.</text>
</comment>
<proteinExistence type="predicted"/>
<dbReference type="EMBL" id="JASCZI010151664">
    <property type="protein sequence ID" value="MED6173952.1"/>
    <property type="molecule type" value="Genomic_DNA"/>
</dbReference>
<reference evidence="1 2" key="1">
    <citation type="journal article" date="2023" name="Plants (Basel)">
        <title>Bridging the Gap: Combining Genomics and Transcriptomics Approaches to Understand Stylosanthes scabra, an Orphan Legume from the Brazilian Caatinga.</title>
        <authorList>
            <person name="Ferreira-Neto J.R.C."/>
            <person name="da Silva M.D."/>
            <person name="Binneck E."/>
            <person name="de Melo N.F."/>
            <person name="da Silva R.H."/>
            <person name="de Melo A.L.T.M."/>
            <person name="Pandolfi V."/>
            <person name="Bustamante F.O."/>
            <person name="Brasileiro-Vidal A.C."/>
            <person name="Benko-Iseppon A.M."/>
        </authorList>
    </citation>
    <scope>NUCLEOTIDE SEQUENCE [LARGE SCALE GENOMIC DNA]</scope>
    <source>
        <tissue evidence="1">Leaves</tissue>
    </source>
</reference>
<dbReference type="Proteomes" id="UP001341840">
    <property type="component" value="Unassembled WGS sequence"/>
</dbReference>
<gene>
    <name evidence="1" type="ORF">PIB30_064500</name>
</gene>
<evidence type="ECO:0000313" key="1">
    <source>
        <dbReference type="EMBL" id="MED6173952.1"/>
    </source>
</evidence>
<accession>A0ABU6VLW9</accession>
<sequence>MGREEFHEVSPPMNVVRDQNLSLLKRWLCIVGRRFMNSDVWVMKEYGKVESWTKFFSIPIYEENHHSRPFYNIIHCISEDEENGVMLLRNKSRFDVYDPKTRTFNALLFKSSKKEEENLAICVENWIGPAKLAIESRIAPPKPTTFNASSKMIATRGHCRIATG</sequence>
<name>A0ABU6VLW9_9FABA</name>
<protein>
    <recommendedName>
        <fullName evidence="3">F-box associated domain-containing protein</fullName>
    </recommendedName>
</protein>
<evidence type="ECO:0008006" key="3">
    <source>
        <dbReference type="Google" id="ProtNLM"/>
    </source>
</evidence>
<evidence type="ECO:0000313" key="2">
    <source>
        <dbReference type="Proteomes" id="UP001341840"/>
    </source>
</evidence>